<evidence type="ECO:0000313" key="4">
    <source>
        <dbReference type="Proteomes" id="UP001211005"/>
    </source>
</evidence>
<dbReference type="NCBIfam" id="TIGR04183">
    <property type="entry name" value="Por_Secre_tail"/>
    <property type="match status" value="1"/>
</dbReference>
<dbReference type="Pfam" id="PF01833">
    <property type="entry name" value="TIG"/>
    <property type="match status" value="1"/>
</dbReference>
<dbReference type="InterPro" id="IPR002909">
    <property type="entry name" value="IPT_dom"/>
</dbReference>
<dbReference type="Pfam" id="PF18962">
    <property type="entry name" value="Por_Secre_tail"/>
    <property type="match status" value="1"/>
</dbReference>
<dbReference type="SUPFAM" id="SSF81296">
    <property type="entry name" value="E set domains"/>
    <property type="match status" value="1"/>
</dbReference>
<dbReference type="Gene3D" id="2.60.40.10">
    <property type="entry name" value="Immunoglobulins"/>
    <property type="match status" value="2"/>
</dbReference>
<gene>
    <name evidence="3" type="ORF">O3303_08405</name>
</gene>
<sequence length="1119" mass="114301">MVAGSNLTVNFSTTGTFNNGNTFSAVLSDAAGTSFTTALTIVSSTATSLTVTIPANTVAGTTYKVRVDGSNPITTGTPSGNFEVTAPTATPTLTANPTALTGFTYVEGFGPSATQIYRLTGNNLPANSTVTVTAPTNYEVSQDNATFGSGFTVSNFSATDVYVRLKGGLPVDTYNNELVVNTGGGAAQLDVPLSGSVTPPNPVPAISSLSPNTAVAGSGNFTLTVNGTGFISGSTVSFNGTNRVTTFVSATRLTAAILAADIATAGTYDVVVTNAAPGGGASAAASFTVTAPVATLTATQSSLSFSAQVGTTSTAQSYTLNGSNLPASSTVTITAPAAFELSVTSATAGFAGSQTATTTAAGSLSRQVWVRFVAPASPGTTGPADVTNVVGSTSVAVAVTGNATAAPAASTYTWSATGGTGNWSSSSSWSPARTAPQTTDILVFDGQVTPTAVAGLDMSPTTQTIGQLRFINNVTADLTLPSGDRTLIISGNQPGPDFEITSGSVTRFLNNATTGARDLILDLQSGQTGLVAGRLEFDGNVSRSGAHRLVARGANAVEFTSTGYFRAGTYFSGNPFGTNTASASAVVFRSGATFEQNGGANPFGLTAPASVVVFESGSRYYINGLTTATSFNGRTFPILEIRQPAGNNTLANLTGGSGIAILNDLIVQSGNVGMNFGSTSIGGNITVNGGQLTFDNGNEVIFNGTTPQIINGTGTNPVLVGPTDFFTLIRVSNPAGLTIAYPVVSDGDLDFDGGKITTSYIAGSTPARSTLQINELTVTTGSSNTAFVDGPLSCLIEAGGNTNVTLSIGKGSAFRPIRLQISAQGNDVIYTAEQINMAPASPVLLGDLRRVSRIRYYSIVPNVIPTAFSGNITLSFGTDDQVTDPTATSLVVAKNNGSGWENIGHSTATGTADAGNFVPGTLTSGTFTSFSDFALASTDPDVTNNPLPVELIRFTAQRQTNAVRLDWATASEQNNARFEVQRSADGAQFRTLATVAGQGTTAQRHTYSALDRQPLPGTAYYRLRQVDTNGQASFSPVVAVAAGKELSLYPNPAHTELQVVAPAPEATYRVLSTIGAVMLEGKTSTGTATLNVAALPAGLYHLEVTTAAGRVMRKFTRQD</sequence>
<evidence type="ECO:0000313" key="3">
    <source>
        <dbReference type="EMBL" id="WBA43574.1"/>
    </source>
</evidence>
<proteinExistence type="predicted"/>
<dbReference type="InterPro" id="IPR014756">
    <property type="entry name" value="Ig_E-set"/>
</dbReference>
<protein>
    <submittedName>
        <fullName evidence="3">T9SS type A sorting domain-containing protein</fullName>
    </submittedName>
</protein>
<name>A0ABY7LUP6_9BACT</name>
<reference evidence="3 4" key="1">
    <citation type="submission" date="2022-12" db="EMBL/GenBank/DDBJ databases">
        <title>Hymenobacter canadensis sp. nov. isolated from lake water of the Cambridge Bay, Canada.</title>
        <authorList>
            <person name="Kim W.H."/>
            <person name="Lee Y.M."/>
        </authorList>
    </citation>
    <scope>NUCLEOTIDE SEQUENCE [LARGE SCALE GENOMIC DNA]</scope>
    <source>
        <strain evidence="3 4">PAMC 29467</strain>
    </source>
</reference>
<dbReference type="InterPro" id="IPR026444">
    <property type="entry name" value="Secre_tail"/>
</dbReference>
<feature type="domain" description="Secretion system C-terminal sorting" evidence="2">
    <location>
        <begin position="1048"/>
        <end position="1115"/>
    </location>
</feature>
<dbReference type="RefSeq" id="WP_269561611.1">
    <property type="nucleotide sequence ID" value="NZ_CP114767.1"/>
</dbReference>
<feature type="domain" description="IPT/TIG" evidence="1">
    <location>
        <begin position="204"/>
        <end position="288"/>
    </location>
</feature>
<dbReference type="Proteomes" id="UP001211005">
    <property type="component" value="Chromosome"/>
</dbReference>
<keyword evidence="4" id="KW-1185">Reference proteome</keyword>
<accession>A0ABY7LUP6</accession>
<organism evidence="3 4">
    <name type="scientific">Hymenobacter canadensis</name>
    <dbReference type="NCBI Taxonomy" id="2999067"/>
    <lineage>
        <taxon>Bacteria</taxon>
        <taxon>Pseudomonadati</taxon>
        <taxon>Bacteroidota</taxon>
        <taxon>Cytophagia</taxon>
        <taxon>Cytophagales</taxon>
        <taxon>Hymenobacteraceae</taxon>
        <taxon>Hymenobacter</taxon>
    </lineage>
</organism>
<dbReference type="EMBL" id="CP114767">
    <property type="protein sequence ID" value="WBA43574.1"/>
    <property type="molecule type" value="Genomic_DNA"/>
</dbReference>
<evidence type="ECO:0000259" key="2">
    <source>
        <dbReference type="Pfam" id="PF18962"/>
    </source>
</evidence>
<dbReference type="InterPro" id="IPR013783">
    <property type="entry name" value="Ig-like_fold"/>
</dbReference>
<evidence type="ECO:0000259" key="1">
    <source>
        <dbReference type="Pfam" id="PF01833"/>
    </source>
</evidence>